<keyword evidence="4" id="KW-1185">Reference proteome</keyword>
<feature type="domain" description="DUF1468" evidence="2">
    <location>
        <begin position="7"/>
        <end position="158"/>
    </location>
</feature>
<reference evidence="3" key="1">
    <citation type="submission" date="2022-03" db="EMBL/GenBank/DDBJ databases">
        <title>Aurantimonas Liuensis sp. Nov., isolated from the hadal seawater of the Mariana Trench.</title>
        <authorList>
            <person name="Liu R."/>
        </authorList>
    </citation>
    <scope>NUCLEOTIDE SEQUENCE</scope>
    <source>
        <strain evidence="3">LRZ36</strain>
    </source>
</reference>
<comment type="caution">
    <text evidence="3">The sequence shown here is derived from an EMBL/GenBank/DDBJ whole genome shotgun (WGS) entry which is preliminary data.</text>
</comment>
<name>A0A9X2H578_9HYPH</name>
<dbReference type="AlphaFoldDB" id="A0A9X2H578"/>
<evidence type="ECO:0000313" key="3">
    <source>
        <dbReference type="EMBL" id="MCP3054436.1"/>
    </source>
</evidence>
<protein>
    <submittedName>
        <fullName evidence="3">Tripartite tricarboxylate transporter TctB family protein</fullName>
    </submittedName>
</protein>
<keyword evidence="1" id="KW-0812">Transmembrane</keyword>
<keyword evidence="1" id="KW-0472">Membrane</keyword>
<dbReference type="InterPro" id="IPR009936">
    <property type="entry name" value="DUF1468"/>
</dbReference>
<sequence>MNSRDFVGGIAAIVIGSGYLMMTLDIRASALDDTVGPAGLPRTLAILMIALGVVLCLNAIIVDRRWRKAGPVSDEGATAEAGGIGIGGVLKAGGLLVIAAGYLVAVRPLGYLPSVFALIVAASLYGGVRLSWRVFAIAAGGAIFYWLLFVFALGIPLPAGQLWLQLRQSVL</sequence>
<feature type="transmembrane region" description="Helical" evidence="1">
    <location>
        <begin position="135"/>
        <end position="157"/>
    </location>
</feature>
<feature type="transmembrane region" description="Helical" evidence="1">
    <location>
        <begin position="111"/>
        <end position="128"/>
    </location>
</feature>
<accession>A0A9X2H578</accession>
<feature type="transmembrane region" description="Helical" evidence="1">
    <location>
        <begin position="7"/>
        <end position="24"/>
    </location>
</feature>
<evidence type="ECO:0000313" key="4">
    <source>
        <dbReference type="Proteomes" id="UP001155220"/>
    </source>
</evidence>
<organism evidence="3 4">
    <name type="scientific">Aurantimonas marianensis</name>
    <dbReference type="NCBI Taxonomy" id="2920428"/>
    <lineage>
        <taxon>Bacteria</taxon>
        <taxon>Pseudomonadati</taxon>
        <taxon>Pseudomonadota</taxon>
        <taxon>Alphaproteobacteria</taxon>
        <taxon>Hyphomicrobiales</taxon>
        <taxon>Aurantimonadaceae</taxon>
        <taxon>Aurantimonas</taxon>
    </lineage>
</organism>
<feature type="transmembrane region" description="Helical" evidence="1">
    <location>
        <begin position="83"/>
        <end position="105"/>
    </location>
</feature>
<dbReference type="RefSeq" id="WP_253963313.1">
    <property type="nucleotide sequence ID" value="NZ_JALHBS010000027.1"/>
</dbReference>
<proteinExistence type="predicted"/>
<evidence type="ECO:0000256" key="1">
    <source>
        <dbReference type="SAM" id="Phobius"/>
    </source>
</evidence>
<gene>
    <name evidence="3" type="ORF">MJ956_04650</name>
</gene>
<evidence type="ECO:0000259" key="2">
    <source>
        <dbReference type="Pfam" id="PF07331"/>
    </source>
</evidence>
<dbReference type="Pfam" id="PF07331">
    <property type="entry name" value="TctB"/>
    <property type="match status" value="1"/>
</dbReference>
<dbReference type="Proteomes" id="UP001155220">
    <property type="component" value="Unassembled WGS sequence"/>
</dbReference>
<dbReference type="EMBL" id="JALHBS010000027">
    <property type="protein sequence ID" value="MCP3054436.1"/>
    <property type="molecule type" value="Genomic_DNA"/>
</dbReference>
<keyword evidence="1" id="KW-1133">Transmembrane helix</keyword>
<feature type="transmembrane region" description="Helical" evidence="1">
    <location>
        <begin position="44"/>
        <end position="62"/>
    </location>
</feature>